<gene>
    <name evidence="1" type="ORF">AAW01_04765</name>
</gene>
<evidence type="ECO:0000313" key="2">
    <source>
        <dbReference type="Proteomes" id="UP000053070"/>
    </source>
</evidence>
<evidence type="ECO:0000313" key="1">
    <source>
        <dbReference type="EMBL" id="KLE33269.1"/>
    </source>
</evidence>
<organism evidence="1 2">
    <name type="scientific">Aurantiacibacter gangjinensis</name>
    <dbReference type="NCBI Taxonomy" id="502682"/>
    <lineage>
        <taxon>Bacteria</taxon>
        <taxon>Pseudomonadati</taxon>
        <taxon>Pseudomonadota</taxon>
        <taxon>Alphaproteobacteria</taxon>
        <taxon>Sphingomonadales</taxon>
        <taxon>Erythrobacteraceae</taxon>
        <taxon>Aurantiacibacter</taxon>
    </lineage>
</organism>
<name>A0A0G9MRU6_9SPHN</name>
<dbReference type="Proteomes" id="UP000053070">
    <property type="component" value="Unassembled WGS sequence"/>
</dbReference>
<keyword evidence="2" id="KW-1185">Reference proteome</keyword>
<dbReference type="EMBL" id="LBHC01000001">
    <property type="protein sequence ID" value="KLE33269.1"/>
    <property type="molecule type" value="Genomic_DNA"/>
</dbReference>
<dbReference type="STRING" id="502682.BMF35_a2379"/>
<dbReference type="AlphaFoldDB" id="A0A0G9MRU6"/>
<accession>A0A0G9MRU6</accession>
<reference evidence="1 2" key="1">
    <citation type="submission" date="2015-04" db="EMBL/GenBank/DDBJ databases">
        <title>The draft genome sequence of Erythrobacr gangjinensis K7-2.</title>
        <authorList>
            <person name="Zhuang L."/>
            <person name="Liu Y."/>
            <person name="Shao Z."/>
        </authorList>
    </citation>
    <scope>NUCLEOTIDE SEQUENCE [LARGE SCALE GENOMIC DNA]</scope>
    <source>
        <strain evidence="1 2">K7-2</strain>
    </source>
</reference>
<sequence>MKGPLSLRNAALVGFIFASAMCVWRFFTSDDTTDEVLIRFAVYFAMFTTGFWIIVNLIATKRSGDK</sequence>
<dbReference type="PATRIC" id="fig|502682.8.peg.976"/>
<protein>
    <submittedName>
        <fullName evidence="1">Uncharacterized protein</fullName>
    </submittedName>
</protein>
<dbReference type="RefSeq" id="WP_047006117.1">
    <property type="nucleotide sequence ID" value="NZ_CP018097.1"/>
</dbReference>
<dbReference type="KEGG" id="egn:BMF35_a2379"/>
<comment type="caution">
    <text evidence="1">The sequence shown here is derived from an EMBL/GenBank/DDBJ whole genome shotgun (WGS) entry which is preliminary data.</text>
</comment>
<proteinExistence type="predicted"/>